<dbReference type="PATRIC" id="fig|913081.3.peg.1327"/>
<evidence type="ECO:0000313" key="3">
    <source>
        <dbReference type="Proteomes" id="UP000004903"/>
    </source>
</evidence>
<dbReference type="Proteomes" id="UP000004903">
    <property type="component" value="Unassembled WGS sequence"/>
</dbReference>
<evidence type="ECO:0000256" key="1">
    <source>
        <dbReference type="SAM" id="MobiDB-lite"/>
    </source>
</evidence>
<reference evidence="2 3" key="1">
    <citation type="journal article" date="2011" name="BMC Genomics">
        <title>Genome sequencing reveals diversification of virulence factor content and possible host adaptation in distinct subpopulations of Salmonella enterica.</title>
        <authorList>
            <person name="den Bakker H.C."/>
            <person name="Moreno Switt A.I."/>
            <person name="Govoni G."/>
            <person name="Cummings C.A."/>
            <person name="Ranieri M.L."/>
            <person name="Degoricija L."/>
            <person name="Hoelzer K."/>
            <person name="Rodriguez-Rivera L.D."/>
            <person name="Brown S."/>
            <person name="Bolchacova E."/>
            <person name="Furtado M.R."/>
            <person name="Wiedmann M."/>
        </authorList>
    </citation>
    <scope>NUCLEOTIDE SEQUENCE [LARGE SCALE GENOMIC DNA]</scope>
    <source>
        <strain evidence="2 3">A4-653</strain>
    </source>
</reference>
<feature type="region of interest" description="Disordered" evidence="1">
    <location>
        <begin position="1"/>
        <end position="21"/>
    </location>
</feature>
<gene>
    <name evidence="2" type="ORF">LTSERUB_1650</name>
</gene>
<comment type="caution">
    <text evidence="2">The sequence shown here is derived from an EMBL/GenBank/DDBJ whole genome shotgun (WGS) entry which is preliminary data.</text>
</comment>
<feature type="compositionally biased region" description="Polar residues" evidence="1">
    <location>
        <begin position="8"/>
        <end position="17"/>
    </location>
</feature>
<name>G5QGT7_SALRU</name>
<accession>G5QGT7</accession>
<sequence>MAPFCCGQNENNSQHNSDVSKERYALSSAWRRIQHAIRSKSDVISKAGLIQSLK</sequence>
<proteinExistence type="predicted"/>
<dbReference type="EMBL" id="AFCT01000626">
    <property type="protein sequence ID" value="EHC91714.1"/>
    <property type="molecule type" value="Genomic_DNA"/>
</dbReference>
<dbReference type="AlphaFoldDB" id="G5QGT7"/>
<protein>
    <submittedName>
        <fullName evidence="2">Uncharacterized protein</fullName>
    </submittedName>
</protein>
<evidence type="ECO:0000313" key="2">
    <source>
        <dbReference type="EMBL" id="EHC91714.1"/>
    </source>
</evidence>
<organism evidence="2 3">
    <name type="scientific">Salmonella enterica subsp. enterica serovar Rubislaw str. A4-653</name>
    <dbReference type="NCBI Taxonomy" id="913081"/>
    <lineage>
        <taxon>Bacteria</taxon>
        <taxon>Pseudomonadati</taxon>
        <taxon>Pseudomonadota</taxon>
        <taxon>Gammaproteobacteria</taxon>
        <taxon>Enterobacterales</taxon>
        <taxon>Enterobacteriaceae</taxon>
        <taxon>Salmonella</taxon>
    </lineage>
</organism>